<evidence type="ECO:0000256" key="6">
    <source>
        <dbReference type="ARBA" id="ARBA00023163"/>
    </source>
</evidence>
<dbReference type="GO" id="GO:0044781">
    <property type="term" value="P:bacterial-type flagellum organization"/>
    <property type="evidence" value="ECO:0007669"/>
    <property type="project" value="UniProtKB-KW"/>
</dbReference>
<organism evidence="9 10">
    <name type="scientific">Paenibacillus roseus</name>
    <dbReference type="NCBI Taxonomy" id="2798579"/>
    <lineage>
        <taxon>Bacteria</taxon>
        <taxon>Bacillati</taxon>
        <taxon>Bacillota</taxon>
        <taxon>Bacilli</taxon>
        <taxon>Bacillales</taxon>
        <taxon>Paenibacillaceae</taxon>
        <taxon>Paenibacillus</taxon>
    </lineage>
</organism>
<dbReference type="GO" id="GO:0045892">
    <property type="term" value="P:negative regulation of DNA-templated transcription"/>
    <property type="evidence" value="ECO:0007669"/>
    <property type="project" value="InterPro"/>
</dbReference>
<evidence type="ECO:0000256" key="7">
    <source>
        <dbReference type="SAM" id="MobiDB-lite"/>
    </source>
</evidence>
<sequence length="92" mass="10282">MKLNEIGRIAGIQKYAAGGRDKQSDHASSIRRKDEVSISPEAKELLESQRTNQAERANKLNELKQSVSTGTYHVEAGKIADKLLPYLKFPKE</sequence>
<keyword evidence="4" id="KW-1005">Bacterial flagellum biogenesis</keyword>
<keyword evidence="10" id="KW-1185">Reference proteome</keyword>
<dbReference type="RefSeq" id="WP_199019473.1">
    <property type="nucleotide sequence ID" value="NZ_JAELUP010000061.1"/>
</dbReference>
<name>A0A934J7R3_9BACL</name>
<feature type="domain" description="Anti-sigma-28 factor FlgM C-terminal" evidence="8">
    <location>
        <begin position="34"/>
        <end position="84"/>
    </location>
</feature>
<dbReference type="Proteomes" id="UP000640274">
    <property type="component" value="Unassembled WGS sequence"/>
</dbReference>
<proteinExistence type="inferred from homology"/>
<accession>A0A934J7R3</accession>
<gene>
    <name evidence="9" type="primary">flgM</name>
    <name evidence="9" type="ORF">JFN88_11685</name>
</gene>
<dbReference type="Pfam" id="PF04316">
    <property type="entry name" value="FlgM"/>
    <property type="match status" value="1"/>
</dbReference>
<keyword evidence="6" id="KW-0804">Transcription</keyword>
<evidence type="ECO:0000256" key="4">
    <source>
        <dbReference type="ARBA" id="ARBA00022795"/>
    </source>
</evidence>
<keyword evidence="3" id="KW-0678">Repressor</keyword>
<dbReference type="SUPFAM" id="SSF101498">
    <property type="entry name" value="Anti-sigma factor FlgM"/>
    <property type="match status" value="1"/>
</dbReference>
<reference evidence="9" key="1">
    <citation type="submission" date="2020-12" db="EMBL/GenBank/DDBJ databases">
        <authorList>
            <person name="Huq M.A."/>
        </authorList>
    </citation>
    <scope>NUCLEOTIDE SEQUENCE</scope>
    <source>
        <strain evidence="9">MAHUQ-46</strain>
    </source>
</reference>
<dbReference type="InterPro" id="IPR007412">
    <property type="entry name" value="FlgM"/>
</dbReference>
<keyword evidence="9" id="KW-0282">Flagellum</keyword>
<evidence type="ECO:0000256" key="1">
    <source>
        <dbReference type="ARBA" id="ARBA00005322"/>
    </source>
</evidence>
<comment type="similarity">
    <text evidence="1">Belongs to the FlgM family.</text>
</comment>
<protein>
    <recommendedName>
        <fullName evidence="2">Negative regulator of flagellin synthesis</fullName>
    </recommendedName>
</protein>
<dbReference type="InterPro" id="IPR035890">
    <property type="entry name" value="Anti-sigma-28_factor_FlgM_sf"/>
</dbReference>
<dbReference type="NCBIfam" id="TIGR03824">
    <property type="entry name" value="FlgM_jcvi"/>
    <property type="match status" value="1"/>
</dbReference>
<evidence type="ECO:0000259" key="8">
    <source>
        <dbReference type="Pfam" id="PF04316"/>
    </source>
</evidence>
<keyword evidence="5" id="KW-0805">Transcription regulation</keyword>
<evidence type="ECO:0000256" key="5">
    <source>
        <dbReference type="ARBA" id="ARBA00023015"/>
    </source>
</evidence>
<dbReference type="EMBL" id="JAELUP010000061">
    <property type="protein sequence ID" value="MBJ6361925.1"/>
    <property type="molecule type" value="Genomic_DNA"/>
</dbReference>
<evidence type="ECO:0000256" key="3">
    <source>
        <dbReference type="ARBA" id="ARBA00022491"/>
    </source>
</evidence>
<evidence type="ECO:0000313" key="10">
    <source>
        <dbReference type="Proteomes" id="UP000640274"/>
    </source>
</evidence>
<feature type="compositionally biased region" description="Basic and acidic residues" evidence="7">
    <location>
        <begin position="31"/>
        <end position="42"/>
    </location>
</feature>
<dbReference type="AlphaFoldDB" id="A0A934J7R3"/>
<comment type="caution">
    <text evidence="9">The sequence shown here is derived from an EMBL/GenBank/DDBJ whole genome shotgun (WGS) entry which is preliminary data.</text>
</comment>
<keyword evidence="9" id="KW-0969">Cilium</keyword>
<evidence type="ECO:0000256" key="2">
    <source>
        <dbReference type="ARBA" id="ARBA00017823"/>
    </source>
</evidence>
<evidence type="ECO:0000313" key="9">
    <source>
        <dbReference type="EMBL" id="MBJ6361925.1"/>
    </source>
</evidence>
<feature type="region of interest" description="Disordered" evidence="7">
    <location>
        <begin position="14"/>
        <end position="42"/>
    </location>
</feature>
<dbReference type="InterPro" id="IPR031316">
    <property type="entry name" value="FlgM_C"/>
</dbReference>
<keyword evidence="9" id="KW-0966">Cell projection</keyword>